<dbReference type="InterPro" id="IPR018163">
    <property type="entry name" value="Thr/Ala-tRNA-synth_IIc_edit"/>
</dbReference>
<dbReference type="InterPro" id="IPR051335">
    <property type="entry name" value="Alanyl-tRNA_Editing_Enzymes"/>
</dbReference>
<dbReference type="Gene3D" id="2.40.30.130">
    <property type="match status" value="1"/>
</dbReference>
<organism evidence="5 6">
    <name type="scientific">Herbaspirillum frisingense GSF30</name>
    <dbReference type="NCBI Taxonomy" id="864073"/>
    <lineage>
        <taxon>Bacteria</taxon>
        <taxon>Pseudomonadati</taxon>
        <taxon>Pseudomonadota</taxon>
        <taxon>Betaproteobacteria</taxon>
        <taxon>Burkholderiales</taxon>
        <taxon>Oxalobacteraceae</taxon>
        <taxon>Herbaspirillum</taxon>
    </lineage>
</organism>
<dbReference type="SUPFAM" id="SSF50447">
    <property type="entry name" value="Translation proteins"/>
    <property type="match status" value="1"/>
</dbReference>
<dbReference type="Pfam" id="PF07973">
    <property type="entry name" value="tRNA_SAD"/>
    <property type="match status" value="1"/>
</dbReference>
<dbReference type="Gene3D" id="3.30.980.10">
    <property type="entry name" value="Threonyl-trna Synthetase, Chain A, domain 2"/>
    <property type="match status" value="1"/>
</dbReference>
<protein>
    <submittedName>
        <fullName evidence="5">Threonyl/alanyl tRNA synthetase SAD protein</fullName>
    </submittedName>
</protein>
<comment type="caution">
    <text evidence="5">The sequence shown here is derived from an EMBL/GenBank/DDBJ whole genome shotgun (WGS) entry which is preliminary data.</text>
</comment>
<evidence type="ECO:0000256" key="3">
    <source>
        <dbReference type="ARBA" id="ARBA00022833"/>
    </source>
</evidence>
<evidence type="ECO:0000256" key="1">
    <source>
        <dbReference type="ARBA" id="ARBA00001947"/>
    </source>
</evidence>
<evidence type="ECO:0000313" key="5">
    <source>
        <dbReference type="EMBL" id="EOA04573.1"/>
    </source>
</evidence>
<evidence type="ECO:0000313" key="6">
    <source>
        <dbReference type="Proteomes" id="UP000006772"/>
    </source>
</evidence>
<dbReference type="Proteomes" id="UP000006772">
    <property type="component" value="Unassembled WGS sequence"/>
</dbReference>
<dbReference type="GO" id="GO:0004812">
    <property type="term" value="F:aminoacyl-tRNA ligase activity"/>
    <property type="evidence" value="ECO:0007669"/>
    <property type="project" value="UniProtKB-KW"/>
</dbReference>
<dbReference type="EMBL" id="AEEC02000014">
    <property type="protein sequence ID" value="EOA04573.1"/>
    <property type="molecule type" value="Genomic_DNA"/>
</dbReference>
<comment type="cofactor">
    <cofactor evidence="1">
        <name>Zn(2+)</name>
        <dbReference type="ChEBI" id="CHEBI:29105"/>
    </cofactor>
</comment>
<sequence length="212" mass="22400">MTDRLYLTQPTLEADTEVLSCTPLEDGRYAVHLAATPFHPQGGGQPSDVGWLGEVEVTKVVSEGDEIIHYTSAAVAAGPIRARVDAQPRQLHARLHSGGHVIGYVMAQLGWRATKAHHWPGEGRVVGVSAPDAGAQELEAAEIEHRCNALIADDLACALSSEGGRRQVGFGALPAYPCGGTHVASLGEIGRIAIQSVRVKKGEASIRYDVVA</sequence>
<keyword evidence="2" id="KW-0479">Metal-binding</keyword>
<evidence type="ECO:0000259" key="4">
    <source>
        <dbReference type="Pfam" id="PF07973"/>
    </source>
</evidence>
<reference evidence="5 6" key="1">
    <citation type="journal article" date="2013" name="Front. Microbiol.">
        <title>The genome of the endophytic bacterium H. frisingense GSF30(T) identifies diverse strategies in the Herbaspirillum genus to interact with plants.</title>
        <authorList>
            <person name="Straub D."/>
            <person name="Rothballer M."/>
            <person name="Hartmann A."/>
            <person name="Ludewig U."/>
        </authorList>
    </citation>
    <scope>NUCLEOTIDE SEQUENCE [LARGE SCALE GENOMIC DNA]</scope>
    <source>
        <strain evidence="5 6">GSF30</strain>
    </source>
</reference>
<feature type="domain" description="Threonyl/alanyl tRNA synthetase SAD" evidence="4">
    <location>
        <begin position="173"/>
        <end position="202"/>
    </location>
</feature>
<dbReference type="AlphaFoldDB" id="A0AAI9IEZ4"/>
<dbReference type="SUPFAM" id="SSF55186">
    <property type="entry name" value="ThrRS/AlaRS common domain"/>
    <property type="match status" value="1"/>
</dbReference>
<keyword evidence="5" id="KW-0436">Ligase</keyword>
<keyword evidence="5" id="KW-0030">Aminoacyl-tRNA synthetase</keyword>
<evidence type="ECO:0000256" key="2">
    <source>
        <dbReference type="ARBA" id="ARBA00022723"/>
    </source>
</evidence>
<dbReference type="PANTHER" id="PTHR43462:SF2">
    <property type="entry name" value="THREONYL AND ALANYL TRNA SYNTHETASE SECOND ADDITIONAL DOMAIN-CONTAINING PROTEIN"/>
    <property type="match status" value="1"/>
</dbReference>
<dbReference type="InterPro" id="IPR009000">
    <property type="entry name" value="Transl_B-barrel_sf"/>
</dbReference>
<dbReference type="GO" id="GO:0005524">
    <property type="term" value="F:ATP binding"/>
    <property type="evidence" value="ECO:0007669"/>
    <property type="project" value="InterPro"/>
</dbReference>
<dbReference type="PANTHER" id="PTHR43462">
    <property type="entry name" value="ALANYL-TRNA EDITING PROTEIN"/>
    <property type="match status" value="1"/>
</dbReference>
<dbReference type="GO" id="GO:0046872">
    <property type="term" value="F:metal ion binding"/>
    <property type="evidence" value="ECO:0007669"/>
    <property type="project" value="UniProtKB-KW"/>
</dbReference>
<proteinExistence type="predicted"/>
<dbReference type="GO" id="GO:0043039">
    <property type="term" value="P:tRNA aminoacylation"/>
    <property type="evidence" value="ECO:0007669"/>
    <property type="project" value="InterPro"/>
</dbReference>
<keyword evidence="3" id="KW-0862">Zinc</keyword>
<accession>A0AAI9IEZ4</accession>
<name>A0AAI9IEZ4_9BURK</name>
<gene>
    <name evidence="5" type="ORF">HFRIS_011568</name>
</gene>
<dbReference type="InterPro" id="IPR012947">
    <property type="entry name" value="tRNA_SAD"/>
</dbReference>
<dbReference type="RefSeq" id="WP_006463522.1">
    <property type="nucleotide sequence ID" value="NZ_AEEC02000014.1"/>
</dbReference>